<name>A0AAD7NYH3_9AGAR</name>
<proteinExistence type="predicted"/>
<feature type="non-terminal residue" evidence="2">
    <location>
        <position position="140"/>
    </location>
</feature>
<feature type="transmembrane region" description="Helical" evidence="1">
    <location>
        <begin position="71"/>
        <end position="94"/>
    </location>
</feature>
<dbReference type="AlphaFoldDB" id="A0AAD7NYH3"/>
<gene>
    <name evidence="2" type="ORF">DFH07DRAFT_706856</name>
</gene>
<protein>
    <submittedName>
        <fullName evidence="2">Uncharacterized protein</fullName>
    </submittedName>
</protein>
<evidence type="ECO:0000313" key="2">
    <source>
        <dbReference type="EMBL" id="KAJ7780259.1"/>
    </source>
</evidence>
<comment type="caution">
    <text evidence="2">The sequence shown here is derived from an EMBL/GenBank/DDBJ whole genome shotgun (WGS) entry which is preliminary data.</text>
</comment>
<dbReference type="Proteomes" id="UP001215280">
    <property type="component" value="Unassembled WGS sequence"/>
</dbReference>
<accession>A0AAD7NYH3</accession>
<sequence>QIIGVINAVWDTGMYHALQHLPSLFIPNPDSFYRTDCHLDAVRHIKDACVVFLYFTAPALIPYHVTDSDNAYAVAFFIPGADSLQALTLSYVLIRFMDKYIRSTGYIRFDVLDFAFMFDLDGTYGILLLDHRFRKTYRRA</sequence>
<feature type="transmembrane region" description="Helical" evidence="1">
    <location>
        <begin position="48"/>
        <end position="65"/>
    </location>
</feature>
<reference evidence="2" key="1">
    <citation type="submission" date="2023-03" db="EMBL/GenBank/DDBJ databases">
        <title>Massive genome expansion in bonnet fungi (Mycena s.s.) driven by repeated elements and novel gene families across ecological guilds.</title>
        <authorList>
            <consortium name="Lawrence Berkeley National Laboratory"/>
            <person name="Harder C.B."/>
            <person name="Miyauchi S."/>
            <person name="Viragh M."/>
            <person name="Kuo A."/>
            <person name="Thoen E."/>
            <person name="Andreopoulos B."/>
            <person name="Lu D."/>
            <person name="Skrede I."/>
            <person name="Drula E."/>
            <person name="Henrissat B."/>
            <person name="Morin E."/>
            <person name="Kohler A."/>
            <person name="Barry K."/>
            <person name="LaButti K."/>
            <person name="Morin E."/>
            <person name="Salamov A."/>
            <person name="Lipzen A."/>
            <person name="Mereny Z."/>
            <person name="Hegedus B."/>
            <person name="Baldrian P."/>
            <person name="Stursova M."/>
            <person name="Weitz H."/>
            <person name="Taylor A."/>
            <person name="Grigoriev I.V."/>
            <person name="Nagy L.G."/>
            <person name="Martin F."/>
            <person name="Kauserud H."/>
        </authorList>
    </citation>
    <scope>NUCLEOTIDE SEQUENCE</scope>
    <source>
        <strain evidence="2">CBHHK188m</strain>
    </source>
</reference>
<keyword evidence="1" id="KW-0472">Membrane</keyword>
<evidence type="ECO:0000256" key="1">
    <source>
        <dbReference type="SAM" id="Phobius"/>
    </source>
</evidence>
<keyword evidence="1" id="KW-1133">Transmembrane helix</keyword>
<keyword evidence="1" id="KW-0812">Transmembrane</keyword>
<keyword evidence="3" id="KW-1185">Reference proteome</keyword>
<feature type="non-terminal residue" evidence="2">
    <location>
        <position position="1"/>
    </location>
</feature>
<dbReference type="EMBL" id="JARJLG010000006">
    <property type="protein sequence ID" value="KAJ7780259.1"/>
    <property type="molecule type" value="Genomic_DNA"/>
</dbReference>
<organism evidence="2 3">
    <name type="scientific">Mycena maculata</name>
    <dbReference type="NCBI Taxonomy" id="230809"/>
    <lineage>
        <taxon>Eukaryota</taxon>
        <taxon>Fungi</taxon>
        <taxon>Dikarya</taxon>
        <taxon>Basidiomycota</taxon>
        <taxon>Agaricomycotina</taxon>
        <taxon>Agaricomycetes</taxon>
        <taxon>Agaricomycetidae</taxon>
        <taxon>Agaricales</taxon>
        <taxon>Marasmiineae</taxon>
        <taxon>Mycenaceae</taxon>
        <taxon>Mycena</taxon>
    </lineage>
</organism>
<evidence type="ECO:0000313" key="3">
    <source>
        <dbReference type="Proteomes" id="UP001215280"/>
    </source>
</evidence>